<evidence type="ECO:0000256" key="1">
    <source>
        <dbReference type="SAM" id="Phobius"/>
    </source>
</evidence>
<keyword evidence="1" id="KW-1133">Transmembrane helix</keyword>
<reference evidence="2" key="1">
    <citation type="journal article" date="2015" name="Nature">
        <title>Complex archaea that bridge the gap between prokaryotes and eukaryotes.</title>
        <authorList>
            <person name="Spang A."/>
            <person name="Saw J.H."/>
            <person name="Jorgensen S.L."/>
            <person name="Zaremba-Niedzwiedzka K."/>
            <person name="Martijn J."/>
            <person name="Lind A.E."/>
            <person name="van Eijk R."/>
            <person name="Schleper C."/>
            <person name="Guy L."/>
            <person name="Ettema T.J."/>
        </authorList>
    </citation>
    <scope>NUCLEOTIDE SEQUENCE</scope>
</reference>
<organism evidence="2">
    <name type="scientific">marine sediment metagenome</name>
    <dbReference type="NCBI Taxonomy" id="412755"/>
    <lineage>
        <taxon>unclassified sequences</taxon>
        <taxon>metagenomes</taxon>
        <taxon>ecological metagenomes</taxon>
    </lineage>
</organism>
<evidence type="ECO:0000313" key="2">
    <source>
        <dbReference type="EMBL" id="KKN15708.1"/>
    </source>
</evidence>
<gene>
    <name evidence="2" type="ORF">LCGC14_0983470</name>
</gene>
<sequence>MPNGWTKYEKAAQEGPWAIIKVCFLPIIALMVVGFALWLVGGALGWFGEAAQVAREEFGPREALRKYEWFKDVSAQLDKKQADIGVYQSRQDGMGETYSALPRQDWPREDREQYNVWSTEVAGVTASYNTLAAEYNAQMAKFNWQFVNRGELPAGATEPLPREYKPYETG</sequence>
<accession>A0A0F9REK3</accession>
<proteinExistence type="predicted"/>
<keyword evidence="1" id="KW-0472">Membrane</keyword>
<name>A0A0F9REK3_9ZZZZ</name>
<feature type="transmembrane region" description="Helical" evidence="1">
    <location>
        <begin position="24"/>
        <end position="47"/>
    </location>
</feature>
<comment type="caution">
    <text evidence="2">The sequence shown here is derived from an EMBL/GenBank/DDBJ whole genome shotgun (WGS) entry which is preliminary data.</text>
</comment>
<dbReference type="AlphaFoldDB" id="A0A0F9REK3"/>
<dbReference type="EMBL" id="LAZR01003687">
    <property type="protein sequence ID" value="KKN15708.1"/>
    <property type="molecule type" value="Genomic_DNA"/>
</dbReference>
<protein>
    <submittedName>
        <fullName evidence="2">Uncharacterized protein</fullName>
    </submittedName>
</protein>
<keyword evidence="1" id="KW-0812">Transmembrane</keyword>